<name>A0A3L6GAC2_MAIZE</name>
<proteinExistence type="predicted"/>
<reference evidence="2" key="1">
    <citation type="journal article" date="2018" name="Nat. Genet.">
        <title>Extensive intraspecific gene order and gene structural variations between Mo17 and other maize genomes.</title>
        <authorList>
            <person name="Sun S."/>
            <person name="Zhou Y."/>
            <person name="Chen J."/>
            <person name="Shi J."/>
            <person name="Zhao H."/>
            <person name="Zhao H."/>
            <person name="Song W."/>
            <person name="Zhang M."/>
            <person name="Cui Y."/>
            <person name="Dong X."/>
            <person name="Liu H."/>
            <person name="Ma X."/>
            <person name="Jiao Y."/>
            <person name="Wang B."/>
            <person name="Wei X."/>
            <person name="Stein J.C."/>
            <person name="Glaubitz J.C."/>
            <person name="Lu F."/>
            <person name="Yu G."/>
            <person name="Liang C."/>
            <person name="Fengler K."/>
            <person name="Li B."/>
            <person name="Rafalski A."/>
            <person name="Schnable P.S."/>
            <person name="Ware D.H."/>
            <person name="Buckler E.S."/>
            <person name="Lai J."/>
        </authorList>
    </citation>
    <scope>NUCLEOTIDE SEQUENCE [LARGE SCALE GENOMIC DNA]</scope>
    <source>
        <tissue evidence="2">Seedling</tissue>
    </source>
</reference>
<dbReference type="EMBL" id="NCVQ01000002">
    <property type="protein sequence ID" value="PWZ43985.1"/>
    <property type="molecule type" value="Genomic_DNA"/>
</dbReference>
<dbReference type="AlphaFoldDB" id="A0A3L6GAC2"/>
<protein>
    <submittedName>
        <fullName evidence="2">Uncharacterized protein</fullName>
    </submittedName>
</protein>
<accession>A0A3L6GAC2</accession>
<dbReference type="Proteomes" id="UP000251960">
    <property type="component" value="Chromosome 10"/>
</dbReference>
<sequence length="69" mass="6966">MAMAMASFVAQLKDMFLGLVDRVTGCRGCGAGGGDKQDVPEATKLASLQPVEIRSRDPVVGGGSVAGAN</sequence>
<evidence type="ECO:0000313" key="2">
    <source>
        <dbReference type="EMBL" id="PWZ43985.1"/>
    </source>
</evidence>
<evidence type="ECO:0000256" key="1">
    <source>
        <dbReference type="SAM" id="MobiDB-lite"/>
    </source>
</evidence>
<organism evidence="2">
    <name type="scientific">Zea mays</name>
    <name type="common">Maize</name>
    <dbReference type="NCBI Taxonomy" id="4577"/>
    <lineage>
        <taxon>Eukaryota</taxon>
        <taxon>Viridiplantae</taxon>
        <taxon>Streptophyta</taxon>
        <taxon>Embryophyta</taxon>
        <taxon>Tracheophyta</taxon>
        <taxon>Spermatophyta</taxon>
        <taxon>Magnoliopsida</taxon>
        <taxon>Liliopsida</taxon>
        <taxon>Poales</taxon>
        <taxon>Poaceae</taxon>
        <taxon>PACMAD clade</taxon>
        <taxon>Panicoideae</taxon>
        <taxon>Andropogonodae</taxon>
        <taxon>Andropogoneae</taxon>
        <taxon>Tripsacinae</taxon>
        <taxon>Zea</taxon>
    </lineage>
</organism>
<gene>
    <name evidence="2" type="ORF">Zm00014a_019962</name>
</gene>
<feature type="region of interest" description="Disordered" evidence="1">
    <location>
        <begin position="30"/>
        <end position="50"/>
    </location>
</feature>
<comment type="caution">
    <text evidence="2">The sequence shown here is derived from an EMBL/GenBank/DDBJ whole genome shotgun (WGS) entry which is preliminary data.</text>
</comment>